<feature type="transmembrane region" description="Helical" evidence="2">
    <location>
        <begin position="57"/>
        <end position="78"/>
    </location>
</feature>
<dbReference type="GeneID" id="49387504"/>
<dbReference type="AlphaFoldDB" id="A0A2K8PNG0"/>
<accession>A0A2K8PNG0</accession>
<organism evidence="3 4">
    <name type="scientific">Streptomyces lavendulae subsp. lavendulae</name>
    <dbReference type="NCBI Taxonomy" id="58340"/>
    <lineage>
        <taxon>Bacteria</taxon>
        <taxon>Bacillati</taxon>
        <taxon>Actinomycetota</taxon>
        <taxon>Actinomycetes</taxon>
        <taxon>Kitasatosporales</taxon>
        <taxon>Streptomycetaceae</taxon>
        <taxon>Streptomyces</taxon>
    </lineage>
</organism>
<dbReference type="RefSeq" id="WP_051841110.1">
    <property type="nucleotide sequence ID" value="NZ_CP024985.1"/>
</dbReference>
<gene>
    <name evidence="3" type="ORF">SLAV_32600</name>
</gene>
<evidence type="ECO:0000313" key="4">
    <source>
        <dbReference type="Proteomes" id="UP000231791"/>
    </source>
</evidence>
<evidence type="ECO:0000313" key="3">
    <source>
        <dbReference type="EMBL" id="ATZ28292.1"/>
    </source>
</evidence>
<feature type="transmembrane region" description="Helical" evidence="2">
    <location>
        <begin position="227"/>
        <end position="250"/>
    </location>
</feature>
<sequence length="268" mass="27889">MSFSAPGSPPPPPGPPPYGQPPYGQPPHGQAPYGQPPYGQPPYGQPAAPVLRSPRGLATAVTVLLCAAALAALLGSAADLYTWSLMKDVQAAPFSVEQDTLEGADLLTSLTGGFQSLTLLATAVVFVIWFHRVRTNGGIFNPGAFTGSAGWAVGSWFIPFGNLFLPYRVAAQTWAASVQLGPDGSFRRVSTVPLTSWWILWVLCRVLDTTATLLGSRAQTPEALRTASALGAFAGVTTVAAAALGIVFVLRLTSLQNVKAAQGPYAAA</sequence>
<dbReference type="KEGG" id="slx:SLAV_32600"/>
<feature type="transmembrane region" description="Helical" evidence="2">
    <location>
        <begin position="138"/>
        <end position="158"/>
    </location>
</feature>
<feature type="region of interest" description="Disordered" evidence="1">
    <location>
        <begin position="1"/>
        <end position="47"/>
    </location>
</feature>
<feature type="transmembrane region" description="Helical" evidence="2">
    <location>
        <begin position="113"/>
        <end position="131"/>
    </location>
</feature>
<dbReference type="InterPro" id="IPR025565">
    <property type="entry name" value="DUF4328"/>
</dbReference>
<dbReference type="EMBL" id="CP024985">
    <property type="protein sequence ID" value="ATZ28292.1"/>
    <property type="molecule type" value="Genomic_DNA"/>
</dbReference>
<feature type="compositionally biased region" description="Pro residues" evidence="1">
    <location>
        <begin position="34"/>
        <end position="44"/>
    </location>
</feature>
<feature type="compositionally biased region" description="Pro residues" evidence="1">
    <location>
        <begin position="7"/>
        <end position="25"/>
    </location>
</feature>
<reference evidence="3 4" key="1">
    <citation type="submission" date="2017-11" db="EMBL/GenBank/DDBJ databases">
        <title>Complete genome sequence of Streptomyces lavendulae subsp. lavendulae CCM 3239 (formerly 'Streptomyces aureofaciens CCM 3239'), the producer of the angucycline-type antibiotic auricin.</title>
        <authorList>
            <person name="Busche T."/>
            <person name="Novakova R."/>
            <person name="Al'Dilaimi A."/>
            <person name="Homerova D."/>
            <person name="Feckova L."/>
            <person name="Rezuchova B."/>
            <person name="Mingyar E."/>
            <person name="Csolleiova D."/>
            <person name="Bekeova C."/>
            <person name="Winkler A."/>
            <person name="Sevcikova B."/>
            <person name="Kalinowski J."/>
            <person name="Kormanec J."/>
            <person name="Ruckert C."/>
        </authorList>
    </citation>
    <scope>NUCLEOTIDE SEQUENCE [LARGE SCALE GENOMIC DNA]</scope>
    <source>
        <strain evidence="3 4">CCM 3239</strain>
    </source>
</reference>
<evidence type="ECO:0000256" key="2">
    <source>
        <dbReference type="SAM" id="Phobius"/>
    </source>
</evidence>
<keyword evidence="4" id="KW-1185">Reference proteome</keyword>
<dbReference type="OrthoDB" id="4174975at2"/>
<dbReference type="Pfam" id="PF14219">
    <property type="entry name" value="DUF4328"/>
    <property type="match status" value="1"/>
</dbReference>
<evidence type="ECO:0000256" key="1">
    <source>
        <dbReference type="SAM" id="MobiDB-lite"/>
    </source>
</evidence>
<dbReference type="Proteomes" id="UP000231791">
    <property type="component" value="Chromosome"/>
</dbReference>
<keyword evidence="2" id="KW-0472">Membrane</keyword>
<keyword evidence="2" id="KW-1133">Transmembrane helix</keyword>
<proteinExistence type="predicted"/>
<keyword evidence="2" id="KW-0812">Transmembrane</keyword>
<protein>
    <submittedName>
        <fullName evidence="3">Uncharacterized protein</fullName>
    </submittedName>
</protein>
<name>A0A2K8PNG0_STRLA</name>